<protein>
    <submittedName>
        <fullName evidence="8">ComEC/Rec2 family competence protein</fullName>
    </submittedName>
</protein>
<evidence type="ECO:0000259" key="7">
    <source>
        <dbReference type="Pfam" id="PF03772"/>
    </source>
</evidence>
<evidence type="ECO:0000256" key="2">
    <source>
        <dbReference type="ARBA" id="ARBA00022475"/>
    </source>
</evidence>
<comment type="caution">
    <text evidence="8">The sequence shown here is derived from an EMBL/GenBank/DDBJ whole genome shotgun (WGS) entry which is preliminary data.</text>
</comment>
<dbReference type="PANTHER" id="PTHR30619:SF1">
    <property type="entry name" value="RECOMBINATION PROTEIN 2"/>
    <property type="match status" value="1"/>
</dbReference>
<keyword evidence="5 6" id="KW-0472">Membrane</keyword>
<feature type="transmembrane region" description="Helical" evidence="6">
    <location>
        <begin position="150"/>
        <end position="171"/>
    </location>
</feature>
<name>A0A9D9NET2_9BACT</name>
<keyword evidence="3 6" id="KW-0812">Transmembrane</keyword>
<dbReference type="InterPro" id="IPR004477">
    <property type="entry name" value="ComEC_N"/>
</dbReference>
<evidence type="ECO:0000256" key="3">
    <source>
        <dbReference type="ARBA" id="ARBA00022692"/>
    </source>
</evidence>
<evidence type="ECO:0000256" key="4">
    <source>
        <dbReference type="ARBA" id="ARBA00022989"/>
    </source>
</evidence>
<evidence type="ECO:0000256" key="1">
    <source>
        <dbReference type="ARBA" id="ARBA00004651"/>
    </source>
</evidence>
<reference evidence="8" key="1">
    <citation type="submission" date="2020-10" db="EMBL/GenBank/DDBJ databases">
        <authorList>
            <person name="Gilroy R."/>
        </authorList>
    </citation>
    <scope>NUCLEOTIDE SEQUENCE</scope>
    <source>
        <strain evidence="8">B2-22910</strain>
    </source>
</reference>
<dbReference type="InterPro" id="IPR052159">
    <property type="entry name" value="Competence_DNA_uptake"/>
</dbReference>
<feature type="transmembrane region" description="Helical" evidence="6">
    <location>
        <begin position="318"/>
        <end position="343"/>
    </location>
</feature>
<dbReference type="EMBL" id="JADIMB010000059">
    <property type="protein sequence ID" value="MBO8470972.1"/>
    <property type="molecule type" value="Genomic_DNA"/>
</dbReference>
<reference evidence="8" key="2">
    <citation type="journal article" date="2021" name="PeerJ">
        <title>Extensive microbial diversity within the chicken gut microbiome revealed by metagenomics and culture.</title>
        <authorList>
            <person name="Gilroy R."/>
            <person name="Ravi A."/>
            <person name="Getino M."/>
            <person name="Pursley I."/>
            <person name="Horton D.L."/>
            <person name="Alikhan N.F."/>
            <person name="Baker D."/>
            <person name="Gharbi K."/>
            <person name="Hall N."/>
            <person name="Watson M."/>
            <person name="Adriaenssens E.M."/>
            <person name="Foster-Nyarko E."/>
            <person name="Jarju S."/>
            <person name="Secka A."/>
            <person name="Antonio M."/>
            <person name="Oren A."/>
            <person name="Chaudhuri R.R."/>
            <person name="La Ragione R."/>
            <person name="Hildebrand F."/>
            <person name="Pallen M.J."/>
        </authorList>
    </citation>
    <scope>NUCLEOTIDE SEQUENCE</scope>
    <source>
        <strain evidence="8">B2-22910</strain>
    </source>
</reference>
<evidence type="ECO:0000313" key="9">
    <source>
        <dbReference type="Proteomes" id="UP000823603"/>
    </source>
</evidence>
<organism evidence="8 9">
    <name type="scientific">Candidatus Cryptobacteroides faecavium</name>
    <dbReference type="NCBI Taxonomy" id="2840762"/>
    <lineage>
        <taxon>Bacteria</taxon>
        <taxon>Pseudomonadati</taxon>
        <taxon>Bacteroidota</taxon>
        <taxon>Bacteroidia</taxon>
        <taxon>Bacteroidales</taxon>
        <taxon>Candidatus Cryptobacteroides</taxon>
    </lineage>
</organism>
<comment type="subcellular location">
    <subcellularLocation>
        <location evidence="1">Cell membrane</location>
        <topology evidence="1">Multi-pass membrane protein</topology>
    </subcellularLocation>
</comment>
<dbReference type="NCBIfam" id="TIGR00360">
    <property type="entry name" value="ComEC_N-term"/>
    <property type="match status" value="1"/>
</dbReference>
<feature type="transmembrane region" description="Helical" evidence="6">
    <location>
        <begin position="31"/>
        <end position="49"/>
    </location>
</feature>
<evidence type="ECO:0000313" key="8">
    <source>
        <dbReference type="EMBL" id="MBO8470972.1"/>
    </source>
</evidence>
<dbReference type="PANTHER" id="PTHR30619">
    <property type="entry name" value="DNA INTERNALIZATION/COMPETENCE PROTEIN COMEC/REC2"/>
    <property type="match status" value="1"/>
</dbReference>
<dbReference type="GO" id="GO:0005886">
    <property type="term" value="C:plasma membrane"/>
    <property type="evidence" value="ECO:0007669"/>
    <property type="project" value="UniProtKB-SubCell"/>
</dbReference>
<dbReference type="Proteomes" id="UP000823603">
    <property type="component" value="Unassembled WGS sequence"/>
</dbReference>
<feature type="domain" description="ComEC/Rec2-related protein" evidence="7">
    <location>
        <begin position="132"/>
        <end position="372"/>
    </location>
</feature>
<evidence type="ECO:0000256" key="5">
    <source>
        <dbReference type="ARBA" id="ARBA00023136"/>
    </source>
</evidence>
<accession>A0A9D9NET2</accession>
<keyword evidence="4 6" id="KW-1133">Transmembrane helix</keyword>
<feature type="transmembrane region" description="Helical" evidence="6">
    <location>
        <begin position="70"/>
        <end position="90"/>
    </location>
</feature>
<feature type="transmembrane region" description="Helical" evidence="6">
    <location>
        <begin position="290"/>
        <end position="312"/>
    </location>
</feature>
<dbReference type="AlphaFoldDB" id="A0A9D9NET2"/>
<evidence type="ECO:0000256" key="6">
    <source>
        <dbReference type="SAM" id="Phobius"/>
    </source>
</evidence>
<feature type="transmembrane region" description="Helical" evidence="6">
    <location>
        <begin position="7"/>
        <end position="25"/>
    </location>
</feature>
<dbReference type="Pfam" id="PF03772">
    <property type="entry name" value="Competence"/>
    <property type="match status" value="1"/>
</dbReference>
<keyword evidence="2" id="KW-1003">Cell membrane</keyword>
<proteinExistence type="predicted"/>
<sequence length="374" mass="39575">MKAEGTGIAGFSVLFTFGAAAGIFLHGRCHFIYQTVCISFFLAAGLAACSALMSSRTPEGTYGTGRRTALLLLASFFFAGLYSASVYALGGSGGSGSGFLSRAAASCAGILKDAIMETPFRNQESGAMILALLTGDKSQLPAHISESFRISGASHILALSGMHLGVIYIILARAFSVSGNSPAAVRIRSAMIIAVSGFYTLMTGAGASIVRAFLFISFNETARCTHRKRVPMNIFCASLMAQAAMTPDELGSPGFQLSYLAMAGIYLIYPPMQKWYAAPDGHRPGPLKKIWDTAAMSIACQITTAPAVWYYFGTFPQYFLITNMIAIPLSSAAINISILVLLARSAGICPDILVAADEFMISAMCRSLEVISTL</sequence>
<gene>
    <name evidence="8" type="ORF">IAB82_04155</name>
</gene>
<feature type="transmembrane region" description="Helical" evidence="6">
    <location>
        <begin position="192"/>
        <end position="218"/>
    </location>
</feature>